<dbReference type="Proteomes" id="UP000199062">
    <property type="component" value="Unassembled WGS sequence"/>
</dbReference>
<organism evidence="2 3">
    <name type="scientific">Halomicrobium zhouii</name>
    <dbReference type="NCBI Taxonomy" id="767519"/>
    <lineage>
        <taxon>Archaea</taxon>
        <taxon>Methanobacteriati</taxon>
        <taxon>Methanobacteriota</taxon>
        <taxon>Stenosarchaea group</taxon>
        <taxon>Halobacteria</taxon>
        <taxon>Halobacteriales</taxon>
        <taxon>Haloarculaceae</taxon>
        <taxon>Halomicrobium</taxon>
    </lineage>
</organism>
<dbReference type="OrthoDB" id="132880at2157"/>
<dbReference type="Pfam" id="PF04250">
    <property type="entry name" value="DUF429"/>
    <property type="match status" value="1"/>
</dbReference>
<name>A0A1I6L2I4_9EURY</name>
<protein>
    <submittedName>
        <fullName evidence="2">Predicted nuclease (RNAse H fold)</fullName>
    </submittedName>
</protein>
<keyword evidence="3" id="KW-1185">Reference proteome</keyword>
<evidence type="ECO:0000313" key="2">
    <source>
        <dbReference type="EMBL" id="SFR97651.1"/>
    </source>
</evidence>
<gene>
    <name evidence="2" type="ORF">SAMN05216559_1891</name>
</gene>
<dbReference type="STRING" id="767519.SAMN05216559_1891"/>
<evidence type="ECO:0000313" key="3">
    <source>
        <dbReference type="Proteomes" id="UP000199062"/>
    </source>
</evidence>
<accession>A0A1I6L2I4</accession>
<dbReference type="AlphaFoldDB" id="A0A1I6L2I4"/>
<evidence type="ECO:0000256" key="1">
    <source>
        <dbReference type="SAM" id="MobiDB-lite"/>
    </source>
</evidence>
<dbReference type="EMBL" id="FOZK01000002">
    <property type="protein sequence ID" value="SFR97651.1"/>
    <property type="molecule type" value="Genomic_DNA"/>
</dbReference>
<proteinExistence type="predicted"/>
<feature type="region of interest" description="Disordered" evidence="1">
    <location>
        <begin position="109"/>
        <end position="128"/>
    </location>
</feature>
<reference evidence="2 3" key="1">
    <citation type="submission" date="2016-10" db="EMBL/GenBank/DDBJ databases">
        <authorList>
            <person name="de Groot N.N."/>
        </authorList>
    </citation>
    <scope>NUCLEOTIDE SEQUENCE [LARGE SCALE GENOMIC DNA]</scope>
    <source>
        <strain evidence="2 3">CGMCC 1.10457</strain>
    </source>
</reference>
<dbReference type="RefSeq" id="WP_089816164.1">
    <property type="nucleotide sequence ID" value="NZ_FOZK01000002.1"/>
</dbReference>
<dbReference type="InterPro" id="IPR007362">
    <property type="entry name" value="DUF429"/>
</dbReference>
<sequence>MADETWTQIGVDRDGGNWIAVGFSPDDDIGAAVFDSIDELWAEHGDDADRIVVDVPIGLCDPDDASSPCCKESDEELSRRCDDLARGVIGGRHSSVFTAPCREVARKADDGASYEEVNETNKDQTGKGLTQQAANIADCIMEVDELLQGEGDQDILVEGHPEVCFRAFADEDLAHSKKTASGVDERLRLLESTTEYGDSSWRDLTRELTTEGYSVGLDDLLDALVLAVTAVASEDEFQTLPEGPPEDTTGLPMQMVYRRAEPFDVE</sequence>